<dbReference type="AlphaFoldDB" id="A0A6N3FK59"/>
<organism evidence="1">
    <name type="scientific">Parabacteroides merdae</name>
    <dbReference type="NCBI Taxonomy" id="46503"/>
    <lineage>
        <taxon>Bacteria</taxon>
        <taxon>Pseudomonadati</taxon>
        <taxon>Bacteroidota</taxon>
        <taxon>Bacteroidia</taxon>
        <taxon>Bacteroidales</taxon>
        <taxon>Tannerellaceae</taxon>
        <taxon>Parabacteroides</taxon>
    </lineage>
</organism>
<evidence type="ECO:0008006" key="2">
    <source>
        <dbReference type="Google" id="ProtNLM"/>
    </source>
</evidence>
<gene>
    <name evidence="1" type="ORF">PMLFYP103_02463</name>
</gene>
<name>A0A6N3FK59_9BACT</name>
<dbReference type="EMBL" id="CACRUV010000031">
    <property type="protein sequence ID" value="VYU52465.1"/>
    <property type="molecule type" value="Genomic_DNA"/>
</dbReference>
<reference evidence="1" key="1">
    <citation type="submission" date="2019-11" db="EMBL/GenBank/DDBJ databases">
        <authorList>
            <person name="Feng L."/>
        </authorList>
    </citation>
    <scope>NUCLEOTIDE SEQUENCE</scope>
    <source>
        <strain evidence="1">PmerdaeLFYP103</strain>
    </source>
</reference>
<proteinExistence type="predicted"/>
<evidence type="ECO:0000313" key="1">
    <source>
        <dbReference type="EMBL" id="VYU52465.1"/>
    </source>
</evidence>
<protein>
    <recommendedName>
        <fullName evidence="2">Immunity protein 43 domain-containing protein</fullName>
    </recommendedName>
</protein>
<sequence length="227" mass="26552">MGNKRINLSEKLIIHRTLPINNDNMKWYKIYLNGENRIWKKCITYSWEFIYEDKEINFQRIIDSSSSERYQIKALIKGKGLIAKSISGFGQIRMPEFAEVSHLFLVREDILNINELSSIKGISLKRVSVYGDFPLDYMAIIFNEVIDCVDNIHSKREEFECMSTLVLDMSKIPSSVDGFFLKGWNKYGFYKNIVNENMKMQLLHLYKANEFLKFKEIEINGTSVTNG</sequence>
<accession>A0A6N3FK59</accession>